<evidence type="ECO:0000313" key="4">
    <source>
        <dbReference type="Proteomes" id="UP000694044"/>
    </source>
</evidence>
<feature type="chain" id="PRO_5035912832" description="RxLR effector protein" evidence="2">
    <location>
        <begin position="25"/>
        <end position="135"/>
    </location>
</feature>
<dbReference type="AlphaFoldDB" id="A0A8T1V392"/>
<evidence type="ECO:0008006" key="5">
    <source>
        <dbReference type="Google" id="ProtNLM"/>
    </source>
</evidence>
<dbReference type="Proteomes" id="UP000694044">
    <property type="component" value="Unassembled WGS sequence"/>
</dbReference>
<feature type="region of interest" description="Disordered" evidence="1">
    <location>
        <begin position="61"/>
        <end position="135"/>
    </location>
</feature>
<feature type="signal peptide" evidence="2">
    <location>
        <begin position="1"/>
        <end position="24"/>
    </location>
</feature>
<comment type="caution">
    <text evidence="3">The sequence shown here is derived from an EMBL/GenBank/DDBJ whole genome shotgun (WGS) entry which is preliminary data.</text>
</comment>
<dbReference type="OrthoDB" id="131271at2759"/>
<keyword evidence="4" id="KW-1185">Reference proteome</keyword>
<reference evidence="3" key="1">
    <citation type="submission" date="2021-02" db="EMBL/GenBank/DDBJ databases">
        <authorList>
            <person name="Palmer J.M."/>
        </authorList>
    </citation>
    <scope>NUCLEOTIDE SEQUENCE</scope>
    <source>
        <strain evidence="3">SCRP734</strain>
    </source>
</reference>
<accession>A0A8T1V392</accession>
<evidence type="ECO:0000313" key="3">
    <source>
        <dbReference type="EMBL" id="KAG7375752.1"/>
    </source>
</evidence>
<name>A0A8T1V392_9STRA</name>
<proteinExistence type="predicted"/>
<sequence>MVKLPAILVAAAAALLVLTNSAVAISEDFDVRSGGVTSARHQRFLRATVVSSVDDVTSLLDGSLDNGDEEGAPLDKGSLAGHAPPSVGHDSKPPCHRDGHEKANDKELQGNKKPEGHRVARPPASLWRLDMAGES</sequence>
<evidence type="ECO:0000256" key="1">
    <source>
        <dbReference type="SAM" id="MobiDB-lite"/>
    </source>
</evidence>
<evidence type="ECO:0000256" key="2">
    <source>
        <dbReference type="SAM" id="SignalP"/>
    </source>
</evidence>
<dbReference type="EMBL" id="JAGDFM010000947">
    <property type="protein sequence ID" value="KAG7375752.1"/>
    <property type="molecule type" value="Genomic_DNA"/>
</dbReference>
<keyword evidence="2" id="KW-0732">Signal</keyword>
<organism evidence="3 4">
    <name type="scientific">Phytophthora pseudosyringae</name>
    <dbReference type="NCBI Taxonomy" id="221518"/>
    <lineage>
        <taxon>Eukaryota</taxon>
        <taxon>Sar</taxon>
        <taxon>Stramenopiles</taxon>
        <taxon>Oomycota</taxon>
        <taxon>Peronosporomycetes</taxon>
        <taxon>Peronosporales</taxon>
        <taxon>Peronosporaceae</taxon>
        <taxon>Phytophthora</taxon>
    </lineage>
</organism>
<feature type="compositionally biased region" description="Basic and acidic residues" evidence="1">
    <location>
        <begin position="89"/>
        <end position="118"/>
    </location>
</feature>
<protein>
    <recommendedName>
        <fullName evidence="5">RxLR effector protein</fullName>
    </recommendedName>
</protein>
<gene>
    <name evidence="3" type="ORF">PHYPSEUDO_015351</name>
</gene>